<dbReference type="PANTHER" id="PTHR23072:SF0">
    <property type="entry name" value="GPI ETHANOLAMINE PHOSPHATE TRANSFERASE 2"/>
    <property type="match status" value="1"/>
</dbReference>
<dbReference type="eggNOG" id="KOG2125">
    <property type="taxonomic scope" value="Eukaryota"/>
</dbReference>
<dbReference type="UniPathway" id="UPA00196"/>
<protein>
    <recommendedName>
        <fullName evidence="4 13">GPI ethanolamine phosphate transferase 2</fullName>
    </recommendedName>
</protein>
<evidence type="ECO:0000256" key="10">
    <source>
        <dbReference type="ARBA" id="ARBA00023136"/>
    </source>
</evidence>
<evidence type="ECO:0000313" key="15">
    <source>
        <dbReference type="EMBL" id="CCX11346.1"/>
    </source>
</evidence>
<gene>
    <name evidence="15" type="ORF">PCON_10940</name>
</gene>
<accession>U4LB53</accession>
<name>U4LB53_PYROM</name>
<dbReference type="OrthoDB" id="272139at2759"/>
<keyword evidence="11" id="KW-0325">Glycoprotein</keyword>
<dbReference type="Pfam" id="PF19316">
    <property type="entry name" value="PIGO_PIGG"/>
    <property type="match status" value="1"/>
</dbReference>
<evidence type="ECO:0000256" key="9">
    <source>
        <dbReference type="ARBA" id="ARBA00022989"/>
    </source>
</evidence>
<feature type="transmembrane region" description="Helical" evidence="13">
    <location>
        <begin position="623"/>
        <end position="643"/>
    </location>
</feature>
<evidence type="ECO:0000256" key="1">
    <source>
        <dbReference type="ARBA" id="ARBA00004477"/>
    </source>
</evidence>
<keyword evidence="5 13" id="KW-0337">GPI-anchor biosynthesis</keyword>
<comment type="function">
    <text evidence="12 13">Ethanolamine phosphate transferase involved in glycosylphosphatidylinositol-anchor biosynthesis. Transfers ethanolamine phosphate to the GPI second mannose.</text>
</comment>
<keyword evidence="9 13" id="KW-1133">Transmembrane helix</keyword>
<evidence type="ECO:0000256" key="4">
    <source>
        <dbReference type="ARBA" id="ARBA00020830"/>
    </source>
</evidence>
<dbReference type="GO" id="GO:0051267">
    <property type="term" value="F:CP2 mannose-ethanolamine phosphotransferase activity"/>
    <property type="evidence" value="ECO:0007669"/>
    <property type="project" value="TreeGrafter"/>
</dbReference>
<dbReference type="InterPro" id="IPR039527">
    <property type="entry name" value="PIGG/GPI7"/>
</dbReference>
<comment type="similarity">
    <text evidence="3 13">Belongs to the PIGG/PIGN/PIGO family. PIGG subfamily.</text>
</comment>
<keyword evidence="6 13" id="KW-0808">Transferase</keyword>
<evidence type="ECO:0000313" key="16">
    <source>
        <dbReference type="Proteomes" id="UP000018144"/>
    </source>
</evidence>
<evidence type="ECO:0000256" key="6">
    <source>
        <dbReference type="ARBA" id="ARBA00022679"/>
    </source>
</evidence>
<feature type="transmembrane region" description="Helical" evidence="13">
    <location>
        <begin position="434"/>
        <end position="453"/>
    </location>
</feature>
<evidence type="ECO:0000256" key="2">
    <source>
        <dbReference type="ARBA" id="ARBA00004687"/>
    </source>
</evidence>
<comment type="pathway">
    <text evidence="2 13">Glycolipid biosynthesis; glycosylphosphatidylinositol-anchor biosynthesis.</text>
</comment>
<organism evidence="15 16">
    <name type="scientific">Pyronema omphalodes (strain CBS 100304)</name>
    <name type="common">Pyronema confluens</name>
    <dbReference type="NCBI Taxonomy" id="1076935"/>
    <lineage>
        <taxon>Eukaryota</taxon>
        <taxon>Fungi</taxon>
        <taxon>Dikarya</taxon>
        <taxon>Ascomycota</taxon>
        <taxon>Pezizomycotina</taxon>
        <taxon>Pezizomycetes</taxon>
        <taxon>Pezizales</taxon>
        <taxon>Pyronemataceae</taxon>
        <taxon>Pyronema</taxon>
    </lineage>
</organism>
<dbReference type="Pfam" id="PF01663">
    <property type="entry name" value="Phosphodiest"/>
    <property type="match status" value="1"/>
</dbReference>
<comment type="subcellular location">
    <subcellularLocation>
        <location evidence="1 13">Endoplasmic reticulum membrane</location>
        <topology evidence="1 13">Multi-pass membrane protein</topology>
    </subcellularLocation>
</comment>
<evidence type="ECO:0000256" key="11">
    <source>
        <dbReference type="ARBA" id="ARBA00023180"/>
    </source>
</evidence>
<dbReference type="AlphaFoldDB" id="U4LB53"/>
<evidence type="ECO:0000259" key="14">
    <source>
        <dbReference type="Pfam" id="PF19316"/>
    </source>
</evidence>
<evidence type="ECO:0000256" key="5">
    <source>
        <dbReference type="ARBA" id="ARBA00022502"/>
    </source>
</evidence>
<keyword evidence="16" id="KW-1185">Reference proteome</keyword>
<reference evidence="15 16" key="1">
    <citation type="journal article" date="2013" name="PLoS Genet.">
        <title>The genome and development-dependent transcriptomes of Pyronema confluens: a window into fungal evolution.</title>
        <authorList>
            <person name="Traeger S."/>
            <person name="Altegoer F."/>
            <person name="Freitag M."/>
            <person name="Gabaldon T."/>
            <person name="Kempken F."/>
            <person name="Kumar A."/>
            <person name="Marcet-Houben M."/>
            <person name="Poggeler S."/>
            <person name="Stajich J.E."/>
            <person name="Nowrousian M."/>
        </authorList>
    </citation>
    <scope>NUCLEOTIDE SEQUENCE [LARGE SCALE GENOMIC DNA]</scope>
    <source>
        <strain evidence="16">CBS 100304</strain>
        <tissue evidence="15">Vegetative mycelium</tissue>
    </source>
</reference>
<evidence type="ECO:0000256" key="8">
    <source>
        <dbReference type="ARBA" id="ARBA00022824"/>
    </source>
</evidence>
<evidence type="ECO:0000256" key="13">
    <source>
        <dbReference type="RuleBase" id="RU367106"/>
    </source>
</evidence>
<dbReference type="SUPFAM" id="SSF53649">
    <property type="entry name" value="Alkaline phosphatase-like"/>
    <property type="match status" value="1"/>
</dbReference>
<dbReference type="GO" id="GO:0006506">
    <property type="term" value="P:GPI anchor biosynthetic process"/>
    <property type="evidence" value="ECO:0007669"/>
    <property type="project" value="UniProtKB-UniPathway"/>
</dbReference>
<dbReference type="InterPro" id="IPR017850">
    <property type="entry name" value="Alkaline_phosphatase_core_sf"/>
</dbReference>
<dbReference type="Proteomes" id="UP000018144">
    <property type="component" value="Unassembled WGS sequence"/>
</dbReference>
<keyword evidence="10 13" id="KW-0472">Membrane</keyword>
<keyword evidence="7 13" id="KW-0812">Transmembrane</keyword>
<dbReference type="PANTHER" id="PTHR23072">
    <property type="entry name" value="PHOSPHATIDYLINOSITOL GLYCAN-RELATED"/>
    <property type="match status" value="1"/>
</dbReference>
<proteinExistence type="inferred from homology"/>
<feature type="transmembrane region" description="Helical" evidence="13">
    <location>
        <begin position="489"/>
        <end position="507"/>
    </location>
</feature>
<keyword evidence="8 13" id="KW-0256">Endoplasmic reticulum</keyword>
<feature type="domain" description="GPI ethanolamine phosphate transferase 2 C-terminal" evidence="14">
    <location>
        <begin position="429"/>
        <end position="833"/>
    </location>
</feature>
<dbReference type="Gene3D" id="3.40.720.10">
    <property type="entry name" value="Alkaline Phosphatase, subunit A"/>
    <property type="match status" value="1"/>
</dbReference>
<feature type="transmembrane region" description="Helical" evidence="13">
    <location>
        <begin position="812"/>
        <end position="833"/>
    </location>
</feature>
<evidence type="ECO:0000256" key="7">
    <source>
        <dbReference type="ARBA" id="ARBA00022692"/>
    </source>
</evidence>
<dbReference type="InterPro" id="IPR045687">
    <property type="entry name" value="PIGG/GPI7_C"/>
</dbReference>
<evidence type="ECO:0000256" key="3">
    <source>
        <dbReference type="ARBA" id="ARBA00005315"/>
    </source>
</evidence>
<dbReference type="GO" id="GO:0005789">
    <property type="term" value="C:endoplasmic reticulum membrane"/>
    <property type="evidence" value="ECO:0007669"/>
    <property type="project" value="UniProtKB-SubCell"/>
</dbReference>
<evidence type="ECO:0000256" key="12">
    <source>
        <dbReference type="ARBA" id="ARBA00056729"/>
    </source>
</evidence>
<feature type="transmembrane region" description="Helical" evidence="13">
    <location>
        <begin position="778"/>
        <end position="800"/>
    </location>
</feature>
<dbReference type="InterPro" id="IPR002591">
    <property type="entry name" value="Phosphodiest/P_Trfase"/>
</dbReference>
<feature type="transmembrane region" description="Helical" evidence="13">
    <location>
        <begin position="583"/>
        <end position="603"/>
    </location>
</feature>
<feature type="transmembrane region" description="Helical" evidence="13">
    <location>
        <begin position="459"/>
        <end position="477"/>
    </location>
</feature>
<feature type="transmembrane region" description="Helical" evidence="13">
    <location>
        <begin position="6"/>
        <end position="25"/>
    </location>
</feature>
<dbReference type="EMBL" id="HF935612">
    <property type="protein sequence ID" value="CCX11346.1"/>
    <property type="molecule type" value="Genomic_DNA"/>
</dbReference>
<dbReference type="OMA" id="SWNQTGQ"/>
<sequence length="838" mass="92824">MTRSKLWWSIAAINILLPLGILMFAKGFFPYKPFLPGLAQFDAEDVTTEKPFDKVVFMVVDALRSDFVFGERSGFQFTQSLISSERAIPFTAHATSPTITMPRVKAITTGSIPGFLDVILNFAESDTTSSLAQQDNWLAQIKANSGKLVMYGDDTWLKLFPGMFHRSDGTTSFFVSDFTEVDNNVTRHIDDELKRDDWDAMVLHYLGMDHIGHKSGPLSPNMLPKQVEMDGIVERIYTAIETSPHLSSTLFVLAGDHGMNDAGNHGGSGEGETSPALVFISPKLSAISSTYETPLKAPATPSSGEFGFYKTIEQSDLAPTIVSLLGLPVPRNNLGVLIPDFLKLWNPSEQAAVVMRNARQLKSIISASHPEFDTLSSQPSTTDEVCTSLSGIDHLACLWRHTPYLLSTGDASSLLHLCTEYQSLLSSAASNYDIPLMLFGIFVTTISLCWALGHLLPQLYGLSASFIPLLFTAYIPTMFASSFIEEEHHFWYLLASLWFLLLLLRNFRRGTRQATSGLILLALLRLTRRWNQTGIKHAGAPDIARHWLPAHPTVLWILVLVTYIDTFSLLWNHTYRPLGRQLAGIMAFATTAAAFCFKLAFAGQDSPELVPTWLAPLTPQTSLVAQARAVFLFVALGLAYAAFFSRSLKSVQAITTIFLLTQSRVTNTPLLHIFRIMAWQLPEGLTEVEKEVTCLLMQQVGFFAMGGANAISSVDLSQAYNGVDGFNVVVVAGLTLVGNWAAGMWWRTVLPGPISGGIKSPKLEKDDEVQRKEEQPEMVMTTFMTLQAVAVMVACTLLRSHLFIWTVFSPKYLYVMAWTGWNLIGNLAWGWCVRNMVR</sequence>
<dbReference type="CDD" id="cd16024">
    <property type="entry name" value="GPI_EPT_2"/>
    <property type="match status" value="1"/>
</dbReference>
<dbReference type="STRING" id="1076935.U4LB53"/>
<dbReference type="InterPro" id="IPR037674">
    <property type="entry name" value="PIG-G_N"/>
</dbReference>
<dbReference type="FunFam" id="3.40.720.10:FF:000045">
    <property type="entry name" value="GPI ethanolamine phosphate transferase 2"/>
    <property type="match status" value="1"/>
</dbReference>